<feature type="compositionally biased region" description="Polar residues" evidence="1">
    <location>
        <begin position="11"/>
        <end position="23"/>
    </location>
</feature>
<protein>
    <submittedName>
        <fullName evidence="2">Uncharacterized protein</fullName>
    </submittedName>
</protein>
<name>A0A920CTS8_9BACL</name>
<feature type="region of interest" description="Disordered" evidence="1">
    <location>
        <begin position="1"/>
        <end position="24"/>
    </location>
</feature>
<feature type="region of interest" description="Disordered" evidence="1">
    <location>
        <begin position="65"/>
        <end position="90"/>
    </location>
</feature>
<accession>A0A920CTS8</accession>
<sequence>MNLLCRKQRASGESNGETKTDSGQYFDDSVFFDVVRVVIHKVLPEVKLRRVPMSLTIKIENEMRERGTRRPTQTVINDENENSMRKIKKL</sequence>
<dbReference type="Proteomes" id="UP000682811">
    <property type="component" value="Unassembled WGS sequence"/>
</dbReference>
<proteinExistence type="predicted"/>
<evidence type="ECO:0000313" key="2">
    <source>
        <dbReference type="EMBL" id="GIO48702.1"/>
    </source>
</evidence>
<evidence type="ECO:0000256" key="1">
    <source>
        <dbReference type="SAM" id="MobiDB-lite"/>
    </source>
</evidence>
<evidence type="ECO:0000313" key="3">
    <source>
        <dbReference type="Proteomes" id="UP000682811"/>
    </source>
</evidence>
<gene>
    <name evidence="2" type="ORF">J34TS1_34670</name>
</gene>
<organism evidence="2 3">
    <name type="scientific">Paenibacillus azoreducens</name>
    <dbReference type="NCBI Taxonomy" id="116718"/>
    <lineage>
        <taxon>Bacteria</taxon>
        <taxon>Bacillati</taxon>
        <taxon>Bacillota</taxon>
        <taxon>Bacilli</taxon>
        <taxon>Bacillales</taxon>
        <taxon>Paenibacillaceae</taxon>
        <taxon>Paenibacillus</taxon>
    </lineage>
</organism>
<reference evidence="2 3" key="1">
    <citation type="submission" date="2021-03" db="EMBL/GenBank/DDBJ databases">
        <title>Antimicrobial resistance genes in bacteria isolated from Japanese honey, and their potential for conferring macrolide and lincosamide resistance in the American foulbrood pathogen Paenibacillus larvae.</title>
        <authorList>
            <person name="Okamoto M."/>
            <person name="Kumagai M."/>
            <person name="Kanamori H."/>
            <person name="Takamatsu D."/>
        </authorList>
    </citation>
    <scope>NUCLEOTIDE SEQUENCE [LARGE SCALE GENOMIC DNA]</scope>
    <source>
        <strain evidence="2 3">J34TS1</strain>
    </source>
</reference>
<comment type="caution">
    <text evidence="2">The sequence shown here is derived from an EMBL/GenBank/DDBJ whole genome shotgun (WGS) entry which is preliminary data.</text>
</comment>
<keyword evidence="3" id="KW-1185">Reference proteome</keyword>
<dbReference type="AlphaFoldDB" id="A0A920CTS8"/>
<dbReference type="EMBL" id="BORT01000015">
    <property type="protein sequence ID" value="GIO48702.1"/>
    <property type="molecule type" value="Genomic_DNA"/>
</dbReference>